<comment type="caution">
    <text evidence="8">The sequence shown here is derived from an EMBL/GenBank/DDBJ whole genome shotgun (WGS) entry which is preliminary data.</text>
</comment>
<evidence type="ECO:0000313" key="9">
    <source>
        <dbReference type="Proteomes" id="UP001596303"/>
    </source>
</evidence>
<dbReference type="PANTHER" id="PTHR11078">
    <property type="entry name" value="N UTILIZATION SUBSTANCE PROTEIN B-RELATED"/>
    <property type="match status" value="1"/>
</dbReference>
<dbReference type="InterPro" id="IPR011605">
    <property type="entry name" value="NusB_fam"/>
</dbReference>
<dbReference type="PANTHER" id="PTHR11078:SF3">
    <property type="entry name" value="ANTITERMINATION NUSB DOMAIN-CONTAINING PROTEIN"/>
    <property type="match status" value="1"/>
</dbReference>
<evidence type="ECO:0000256" key="6">
    <source>
        <dbReference type="HAMAP-Rule" id="MF_00073"/>
    </source>
</evidence>
<protein>
    <recommendedName>
        <fullName evidence="6">Transcription antitermination protein NusB</fullName>
    </recommendedName>
    <alternativeName>
        <fullName evidence="6">Antitermination factor NusB</fullName>
    </alternativeName>
</protein>
<gene>
    <name evidence="6 8" type="primary">nusB</name>
    <name evidence="8" type="ORF">ACFQDM_12005</name>
</gene>
<comment type="function">
    <text evidence="6">Involved in transcription antitermination. Required for transcription of ribosomal RNA (rRNA) genes. Binds specifically to the boxA antiterminator sequence of the ribosomal RNA (rrn) operons.</text>
</comment>
<keyword evidence="2 6" id="KW-0889">Transcription antitermination</keyword>
<dbReference type="Proteomes" id="UP001596303">
    <property type="component" value="Unassembled WGS sequence"/>
</dbReference>
<evidence type="ECO:0000256" key="4">
    <source>
        <dbReference type="ARBA" id="ARBA00023015"/>
    </source>
</evidence>
<dbReference type="Gene3D" id="1.10.940.10">
    <property type="entry name" value="NusB-like"/>
    <property type="match status" value="1"/>
</dbReference>
<dbReference type="Pfam" id="PF01029">
    <property type="entry name" value="NusB"/>
    <property type="match status" value="1"/>
</dbReference>
<dbReference type="HAMAP" id="MF_00073">
    <property type="entry name" value="NusB"/>
    <property type="match status" value="1"/>
</dbReference>
<dbReference type="RefSeq" id="WP_377379355.1">
    <property type="nucleotide sequence ID" value="NZ_JBHSSW010000014.1"/>
</dbReference>
<evidence type="ECO:0000313" key="8">
    <source>
        <dbReference type="EMBL" id="MFC6198809.1"/>
    </source>
</evidence>
<name>A0ABW1SBA5_9PROT</name>
<keyword evidence="3 6" id="KW-0694">RNA-binding</keyword>
<evidence type="ECO:0000256" key="2">
    <source>
        <dbReference type="ARBA" id="ARBA00022814"/>
    </source>
</evidence>
<dbReference type="NCBIfam" id="TIGR01951">
    <property type="entry name" value="nusB"/>
    <property type="match status" value="1"/>
</dbReference>
<keyword evidence="4 6" id="KW-0805">Transcription regulation</keyword>
<keyword evidence="5 6" id="KW-0804">Transcription</keyword>
<evidence type="ECO:0000256" key="5">
    <source>
        <dbReference type="ARBA" id="ARBA00023163"/>
    </source>
</evidence>
<evidence type="ECO:0000259" key="7">
    <source>
        <dbReference type="Pfam" id="PF01029"/>
    </source>
</evidence>
<dbReference type="EMBL" id="JBHSSW010000014">
    <property type="protein sequence ID" value="MFC6198809.1"/>
    <property type="molecule type" value="Genomic_DNA"/>
</dbReference>
<feature type="domain" description="NusB/RsmB/TIM44" evidence="7">
    <location>
        <begin position="19"/>
        <end position="151"/>
    </location>
</feature>
<comment type="similarity">
    <text evidence="1 6">Belongs to the NusB family.</text>
</comment>
<accession>A0ABW1SBA5</accession>
<proteinExistence type="inferred from homology"/>
<dbReference type="InterPro" id="IPR006027">
    <property type="entry name" value="NusB_RsmB_TIM44"/>
</dbReference>
<organism evidence="8 9">
    <name type="scientific">Ponticaulis profundi</name>
    <dbReference type="NCBI Taxonomy" id="2665222"/>
    <lineage>
        <taxon>Bacteria</taxon>
        <taxon>Pseudomonadati</taxon>
        <taxon>Pseudomonadota</taxon>
        <taxon>Alphaproteobacteria</taxon>
        <taxon>Hyphomonadales</taxon>
        <taxon>Hyphomonadaceae</taxon>
        <taxon>Ponticaulis</taxon>
    </lineage>
</organism>
<sequence length="166" mass="18524">MTSKQKLPPEVLRARRSGARLAAVQALYQMEVTERSAKSVIREFMEDRLGLDDDGMPVEDADPDLFKAIVNGVVERQALIDDAIKARLADNWRLDRIDSTSRAVLRCATQELATRADLSNAVIIEEYVGIAHAFFEDKEPKFINGVLDKIAQDVRPDGVPIGFLDQ</sequence>
<dbReference type="InterPro" id="IPR035926">
    <property type="entry name" value="NusB-like_sf"/>
</dbReference>
<evidence type="ECO:0000256" key="1">
    <source>
        <dbReference type="ARBA" id="ARBA00005952"/>
    </source>
</evidence>
<evidence type="ECO:0000256" key="3">
    <source>
        <dbReference type="ARBA" id="ARBA00022884"/>
    </source>
</evidence>
<dbReference type="SUPFAM" id="SSF48013">
    <property type="entry name" value="NusB-like"/>
    <property type="match status" value="1"/>
</dbReference>
<reference evidence="9" key="1">
    <citation type="journal article" date="2019" name="Int. J. Syst. Evol. Microbiol.">
        <title>The Global Catalogue of Microorganisms (GCM) 10K type strain sequencing project: providing services to taxonomists for standard genome sequencing and annotation.</title>
        <authorList>
            <consortium name="The Broad Institute Genomics Platform"/>
            <consortium name="The Broad Institute Genome Sequencing Center for Infectious Disease"/>
            <person name="Wu L."/>
            <person name="Ma J."/>
        </authorList>
    </citation>
    <scope>NUCLEOTIDE SEQUENCE [LARGE SCALE GENOMIC DNA]</scope>
    <source>
        <strain evidence="9">CGMCC-1.15741</strain>
    </source>
</reference>
<keyword evidence="9" id="KW-1185">Reference proteome</keyword>